<gene>
    <name evidence="2" type="ORF">FGS76_13720</name>
</gene>
<evidence type="ECO:0000313" key="2">
    <source>
        <dbReference type="EMBL" id="TMW11632.1"/>
    </source>
</evidence>
<dbReference type="Proteomes" id="UP000739180">
    <property type="component" value="Unassembled WGS sequence"/>
</dbReference>
<dbReference type="SFLD" id="SFLDG01129">
    <property type="entry name" value="C1.5:_HAD__Beta-PGM__Phosphata"/>
    <property type="match status" value="1"/>
</dbReference>
<proteinExistence type="predicted"/>
<organism evidence="2 3">
    <name type="scientific">Alloalcanivorax gelatiniphagus</name>
    <dbReference type="NCBI Taxonomy" id="1194167"/>
    <lineage>
        <taxon>Bacteria</taxon>
        <taxon>Pseudomonadati</taxon>
        <taxon>Pseudomonadota</taxon>
        <taxon>Gammaproteobacteria</taxon>
        <taxon>Oceanospirillales</taxon>
        <taxon>Alcanivoracaceae</taxon>
        <taxon>Alloalcanivorax</taxon>
    </lineage>
</organism>
<dbReference type="NCBIfam" id="TIGR01549">
    <property type="entry name" value="HAD-SF-IA-v1"/>
    <property type="match status" value="1"/>
</dbReference>
<dbReference type="NCBIfam" id="TIGR01509">
    <property type="entry name" value="HAD-SF-IA-v3"/>
    <property type="match status" value="1"/>
</dbReference>
<accession>A0ABY2XIG1</accession>
<protein>
    <submittedName>
        <fullName evidence="2">HAD family hydrolase</fullName>
    </submittedName>
</protein>
<dbReference type="PANTHER" id="PTHR43316">
    <property type="entry name" value="HYDROLASE, HALOACID DELAHOGENASE-RELATED"/>
    <property type="match status" value="1"/>
</dbReference>
<keyword evidence="3" id="KW-1185">Reference proteome</keyword>
<reference evidence="2 3" key="1">
    <citation type="submission" date="2019-05" db="EMBL/GenBank/DDBJ databases">
        <title>Genome of Alcanivorax gelatiniphagus, an oil degrading marine bacteria.</title>
        <authorList>
            <person name="Kwon K.K."/>
        </authorList>
    </citation>
    <scope>NUCLEOTIDE SEQUENCE [LARGE SCALE GENOMIC DNA]</scope>
    <source>
        <strain evidence="2 3">MEBiC 08158</strain>
    </source>
</reference>
<dbReference type="InterPro" id="IPR023214">
    <property type="entry name" value="HAD_sf"/>
</dbReference>
<dbReference type="EMBL" id="VCQT01000040">
    <property type="protein sequence ID" value="TMW11632.1"/>
    <property type="molecule type" value="Genomic_DNA"/>
</dbReference>
<dbReference type="GO" id="GO:0016787">
    <property type="term" value="F:hydrolase activity"/>
    <property type="evidence" value="ECO:0007669"/>
    <property type="project" value="UniProtKB-KW"/>
</dbReference>
<keyword evidence="1 2" id="KW-0378">Hydrolase</keyword>
<dbReference type="SFLD" id="SFLDS00003">
    <property type="entry name" value="Haloacid_Dehalogenase"/>
    <property type="match status" value="1"/>
</dbReference>
<dbReference type="PRINTS" id="PR00413">
    <property type="entry name" value="HADHALOGNASE"/>
</dbReference>
<evidence type="ECO:0000313" key="3">
    <source>
        <dbReference type="Proteomes" id="UP000739180"/>
    </source>
</evidence>
<dbReference type="Gene3D" id="1.20.120.1600">
    <property type="match status" value="1"/>
</dbReference>
<dbReference type="RefSeq" id="WP_138773230.1">
    <property type="nucleotide sequence ID" value="NZ_JBHSSX010000091.1"/>
</dbReference>
<dbReference type="InterPro" id="IPR006439">
    <property type="entry name" value="HAD-SF_hydro_IA"/>
</dbReference>
<name>A0ABY2XIG1_9GAMM</name>
<dbReference type="Pfam" id="PF00702">
    <property type="entry name" value="Hydrolase"/>
    <property type="match status" value="1"/>
</dbReference>
<sequence length="235" mass="26502">MTGLKLITFDLDNTLWPVDEVIRQAERVTSDWIADRHPDAARALTSERIRAVRDRLVREQPDYLNSLTRLRRDAMAETFLAAGFGEQEARHIAADAFQVFHEARNRVSFFPGALEVLETLADTYTLGALSNGNSDLKRIGIADLFQFHHSAESIGRRKPEPDMFRAALQSAGVEAGQALHVGDHPVEDVDAARRHGFQAVWANLIDLDWPGDLDRPDHHIHHLRELPDLLPLLDN</sequence>
<dbReference type="InterPro" id="IPR036412">
    <property type="entry name" value="HAD-like_sf"/>
</dbReference>
<dbReference type="Gene3D" id="3.40.50.1000">
    <property type="entry name" value="HAD superfamily/HAD-like"/>
    <property type="match status" value="1"/>
</dbReference>
<evidence type="ECO:0000256" key="1">
    <source>
        <dbReference type="ARBA" id="ARBA00022801"/>
    </source>
</evidence>
<comment type="caution">
    <text evidence="2">The sequence shown here is derived from an EMBL/GenBank/DDBJ whole genome shotgun (WGS) entry which is preliminary data.</text>
</comment>
<dbReference type="InterPro" id="IPR051540">
    <property type="entry name" value="S-2-haloacid_dehalogenase"/>
</dbReference>
<dbReference type="SUPFAM" id="SSF56784">
    <property type="entry name" value="HAD-like"/>
    <property type="match status" value="1"/>
</dbReference>